<feature type="region of interest" description="Disordered" evidence="1">
    <location>
        <begin position="42"/>
        <end position="76"/>
    </location>
</feature>
<feature type="non-terminal residue" evidence="2">
    <location>
        <position position="1"/>
    </location>
</feature>
<reference evidence="2" key="1">
    <citation type="submission" date="2015-11" db="EMBL/GenBank/DDBJ databases">
        <title>De novo transcriptome assembly of four potential Pierce s Disease insect vectors from Arizona vineyards.</title>
        <authorList>
            <person name="Tassone E.E."/>
        </authorList>
    </citation>
    <scope>NUCLEOTIDE SEQUENCE</scope>
</reference>
<dbReference type="EMBL" id="GEBQ01000434">
    <property type="protein sequence ID" value="JAT39543.1"/>
    <property type="molecule type" value="Transcribed_RNA"/>
</dbReference>
<organism evidence="2">
    <name type="scientific">Graphocephala atropunctata</name>
    <dbReference type="NCBI Taxonomy" id="36148"/>
    <lineage>
        <taxon>Eukaryota</taxon>
        <taxon>Metazoa</taxon>
        <taxon>Ecdysozoa</taxon>
        <taxon>Arthropoda</taxon>
        <taxon>Hexapoda</taxon>
        <taxon>Insecta</taxon>
        <taxon>Pterygota</taxon>
        <taxon>Neoptera</taxon>
        <taxon>Paraneoptera</taxon>
        <taxon>Hemiptera</taxon>
        <taxon>Auchenorrhyncha</taxon>
        <taxon>Membracoidea</taxon>
        <taxon>Cicadellidae</taxon>
        <taxon>Cicadellinae</taxon>
        <taxon>Cicadellini</taxon>
        <taxon>Graphocephala</taxon>
    </lineage>
</organism>
<protein>
    <submittedName>
        <fullName evidence="2">Uncharacterized protein</fullName>
    </submittedName>
</protein>
<gene>
    <name evidence="2" type="ORF">g.51435</name>
</gene>
<feature type="compositionally biased region" description="Basic and acidic residues" evidence="1">
    <location>
        <begin position="52"/>
        <end position="69"/>
    </location>
</feature>
<dbReference type="AlphaFoldDB" id="A0A1B6MUE8"/>
<evidence type="ECO:0000256" key="1">
    <source>
        <dbReference type="SAM" id="MobiDB-lite"/>
    </source>
</evidence>
<evidence type="ECO:0000313" key="2">
    <source>
        <dbReference type="EMBL" id="JAT39543.1"/>
    </source>
</evidence>
<name>A0A1B6MUE8_9HEMI</name>
<feature type="non-terminal residue" evidence="2">
    <location>
        <position position="100"/>
    </location>
</feature>
<accession>A0A1B6MUE8</accession>
<proteinExistence type="predicted"/>
<sequence>SIQNNDLDFNLIPFTKVSNITFTQVFGEVQHSEIHGGEKITTNLKSATPTPTRKERTKRIQEGRRRSDPRVNQTLGYKSPKTLTTVQKLSALKLKHLKEM</sequence>